<dbReference type="PANTHER" id="PTHR12682">
    <property type="entry name" value="ARCHEASE"/>
    <property type="match status" value="1"/>
</dbReference>
<feature type="region of interest" description="Disordered" evidence="5">
    <location>
        <begin position="1"/>
        <end position="54"/>
    </location>
</feature>
<gene>
    <name evidence="7" type="ORF">HKI87_04g29830</name>
</gene>
<keyword evidence="2" id="KW-0819">tRNA processing</keyword>
<dbReference type="FunFam" id="3.55.10.10:FF:000001">
    <property type="entry name" value="protein archease isoform X1"/>
    <property type="match status" value="1"/>
</dbReference>
<organism evidence="7 8">
    <name type="scientific">Chloropicon roscoffensis</name>
    <dbReference type="NCBI Taxonomy" id="1461544"/>
    <lineage>
        <taxon>Eukaryota</taxon>
        <taxon>Viridiplantae</taxon>
        <taxon>Chlorophyta</taxon>
        <taxon>Chloropicophyceae</taxon>
        <taxon>Chloropicales</taxon>
        <taxon>Chloropicaceae</taxon>
        <taxon>Chloropicon</taxon>
    </lineage>
</organism>
<keyword evidence="8" id="KW-1185">Reference proteome</keyword>
<evidence type="ECO:0000259" key="6">
    <source>
        <dbReference type="Pfam" id="PF01951"/>
    </source>
</evidence>
<evidence type="ECO:0000313" key="7">
    <source>
        <dbReference type="EMBL" id="WZN61448.1"/>
    </source>
</evidence>
<dbReference type="PANTHER" id="PTHR12682:SF11">
    <property type="entry name" value="PROTEIN ARCHEASE"/>
    <property type="match status" value="1"/>
</dbReference>
<protein>
    <submittedName>
        <fullName evidence="7">Archease-like protein</fullName>
    </submittedName>
</protein>
<name>A0AAX4P5T0_9CHLO</name>
<dbReference type="GO" id="GO:0072669">
    <property type="term" value="C:tRNA-splicing ligase complex"/>
    <property type="evidence" value="ECO:0007669"/>
    <property type="project" value="TreeGrafter"/>
</dbReference>
<dbReference type="InterPro" id="IPR023572">
    <property type="entry name" value="Archease_dom"/>
</dbReference>
<accession>A0AAX4P5T0</accession>
<comment type="similarity">
    <text evidence="1">Belongs to the archease family.</text>
</comment>
<evidence type="ECO:0000256" key="1">
    <source>
        <dbReference type="ARBA" id="ARBA00007963"/>
    </source>
</evidence>
<dbReference type="Proteomes" id="UP001472866">
    <property type="component" value="Chromosome 04"/>
</dbReference>
<dbReference type="AlphaFoldDB" id="A0AAX4P5T0"/>
<evidence type="ECO:0000256" key="5">
    <source>
        <dbReference type="SAM" id="MobiDB-lite"/>
    </source>
</evidence>
<dbReference type="GO" id="GO:0006388">
    <property type="term" value="P:tRNA splicing, via endonucleolytic cleavage and ligation"/>
    <property type="evidence" value="ECO:0007669"/>
    <property type="project" value="TreeGrafter"/>
</dbReference>
<dbReference type="GO" id="GO:0046872">
    <property type="term" value="F:metal ion binding"/>
    <property type="evidence" value="ECO:0007669"/>
    <property type="project" value="UniProtKB-KW"/>
</dbReference>
<keyword evidence="3" id="KW-0479">Metal-binding</keyword>
<dbReference type="EMBL" id="CP151504">
    <property type="protein sequence ID" value="WZN61448.1"/>
    <property type="molecule type" value="Genomic_DNA"/>
</dbReference>
<sequence length="222" mass="24681">MVAEAPEYALPQRQVVRRRRPRGQRAAAESPRKRPLDEAFPGEAEGRGGEEGAALKIDAPATAAGTGAEALPEYRSQAIKGQKFEYLDHTADVQCHAWGADLPEAFANVGLAMYNYMTPIKGITVDESLSRSFEAEGHDLQSLLFNFMDELLFVFHTEFFVARRLRVTKLDRESWTIEAKAEGGKFSRDLHECGTEVKAITYSAMQILESPTEAEVFVIVDI</sequence>
<dbReference type="Gene3D" id="3.55.10.10">
    <property type="entry name" value="Archease domain"/>
    <property type="match status" value="1"/>
</dbReference>
<evidence type="ECO:0000256" key="2">
    <source>
        <dbReference type="ARBA" id="ARBA00022694"/>
    </source>
</evidence>
<reference evidence="7 8" key="1">
    <citation type="submission" date="2024-03" db="EMBL/GenBank/DDBJ databases">
        <title>Complete genome sequence of the green alga Chloropicon roscoffensis RCC1871.</title>
        <authorList>
            <person name="Lemieux C."/>
            <person name="Pombert J.-F."/>
            <person name="Otis C."/>
            <person name="Turmel M."/>
        </authorList>
    </citation>
    <scope>NUCLEOTIDE SEQUENCE [LARGE SCALE GENOMIC DNA]</scope>
    <source>
        <strain evidence="7 8">RCC1871</strain>
    </source>
</reference>
<dbReference type="InterPro" id="IPR002804">
    <property type="entry name" value="Archease"/>
</dbReference>
<keyword evidence="4" id="KW-0106">Calcium</keyword>
<evidence type="ECO:0000256" key="3">
    <source>
        <dbReference type="ARBA" id="ARBA00022723"/>
    </source>
</evidence>
<dbReference type="SUPFAM" id="SSF69819">
    <property type="entry name" value="MTH1598-like"/>
    <property type="match status" value="1"/>
</dbReference>
<proteinExistence type="inferred from homology"/>
<evidence type="ECO:0000313" key="8">
    <source>
        <dbReference type="Proteomes" id="UP001472866"/>
    </source>
</evidence>
<dbReference type="InterPro" id="IPR036820">
    <property type="entry name" value="Archease_dom_sf"/>
</dbReference>
<dbReference type="Pfam" id="PF01951">
    <property type="entry name" value="Archease"/>
    <property type="match status" value="1"/>
</dbReference>
<evidence type="ECO:0000256" key="4">
    <source>
        <dbReference type="ARBA" id="ARBA00022837"/>
    </source>
</evidence>
<feature type="domain" description="Archease" evidence="6">
    <location>
        <begin position="84"/>
        <end position="222"/>
    </location>
</feature>